<keyword evidence="9 11" id="KW-0739">Sodium transport</keyword>
<protein>
    <submittedName>
        <fullName evidence="13">Uncharacterized protein</fullName>
    </submittedName>
</protein>
<evidence type="ECO:0000256" key="8">
    <source>
        <dbReference type="ARBA" id="ARBA00023136"/>
    </source>
</evidence>
<evidence type="ECO:0000256" key="1">
    <source>
        <dbReference type="ARBA" id="ARBA00004141"/>
    </source>
</evidence>
<dbReference type="InterPro" id="IPR001873">
    <property type="entry name" value="ENaC"/>
</dbReference>
<organism evidence="13 14">
    <name type="scientific">Paralvinella palmiformis</name>
    <dbReference type="NCBI Taxonomy" id="53620"/>
    <lineage>
        <taxon>Eukaryota</taxon>
        <taxon>Metazoa</taxon>
        <taxon>Spiralia</taxon>
        <taxon>Lophotrochozoa</taxon>
        <taxon>Annelida</taxon>
        <taxon>Polychaeta</taxon>
        <taxon>Sedentaria</taxon>
        <taxon>Canalipalpata</taxon>
        <taxon>Terebellida</taxon>
        <taxon>Terebelliformia</taxon>
        <taxon>Alvinellidae</taxon>
        <taxon>Paralvinella</taxon>
    </lineage>
</organism>
<evidence type="ECO:0000256" key="11">
    <source>
        <dbReference type="RuleBase" id="RU000679"/>
    </source>
</evidence>
<name>A0AAD9MSR7_9ANNE</name>
<dbReference type="Pfam" id="PF00858">
    <property type="entry name" value="ASC"/>
    <property type="match status" value="2"/>
</dbReference>
<keyword evidence="5 12" id="KW-1133">Transmembrane helix</keyword>
<evidence type="ECO:0000313" key="13">
    <source>
        <dbReference type="EMBL" id="KAK2142793.1"/>
    </source>
</evidence>
<comment type="caution">
    <text evidence="13">The sequence shown here is derived from an EMBL/GenBank/DDBJ whole genome shotgun (WGS) entry which is preliminary data.</text>
</comment>
<sequence length="850" mass="98738">MDGQLPNKLKAKTTWKEACHEFCSNTTIHGLRQVADYQPYVIRRFLWGFLVLTGSVLFAYQLTTGIIYYYQYPVSVNIQFNYNDSINFPAVTVCNQNAFRMTVANQYGLYSLISDMFSGDVTNSKQTDLSEYNVTKMDLFDLYNITGHKKEDLIIRDKGQPCSDEAFMVKMTDYGKCYTFNFDFRHQRKAWRTGSEGGLRLLLNLEQYEYMPGPNKGAGVRIHIHSPQEVPLLKDYDDINLNRSLCDCPSQCEMDTFSMFSSNSKLSGFDAMILLNSPLTPSLEDHFLRAMEAHQRVNSKAVSRDKSIIWNFQRSTNDADHSLDLILEGLKQVDQFIGEFSKILDRRIKFHKEKGLDKVLYIMEHDFVRGWKIIEERTLPYLTFGFYEIRAKYRRVVDQLRTSLNDTGNERLLAIAGWQQMEHVLLERLDILQRASDNITEVDESYKSGKPLLTYTASLDRRYDMTWITVQLLQSVVDKGNYDQDKFYTKIVSTIFLINKTISTYLAMGNTLIETGETDTNLWDDTDWSFRKACVNYNYYVFLYKERIVQGPVIVIQEKIREFDLLNRTLNAAKDSLLSTMTTLRLNILTLRKTSWLKIRIMLKDAMFYMNNKERKKAELAKEMKSKRAIEAMEDVRQFFPLIRTSGLTIQEKLNSFQDIVKNVWMNMLNEYTTRSFYEKVYEDFLAYQNDSNFFVPYFADLLNMDEEVVAKMTASKLKYLLNADFASINVNETLEAFEKNFSDLKYRTNVALIIGGKDESLFLALETYKTSLETFITETKITTAFYQENFLELEVFMEELSHEEILQQPAYDSLSLFGDIGGSLGLFLGASAITVVEIFDAILLQIIHI</sequence>
<keyword evidence="10 11" id="KW-0407">Ion channel</keyword>
<comment type="similarity">
    <text evidence="11">Belongs to the amiloride-sensitive sodium channel (TC 1.A.6) family.</text>
</comment>
<evidence type="ECO:0000256" key="7">
    <source>
        <dbReference type="ARBA" id="ARBA00023065"/>
    </source>
</evidence>
<evidence type="ECO:0000256" key="10">
    <source>
        <dbReference type="ARBA" id="ARBA00023303"/>
    </source>
</evidence>
<gene>
    <name evidence="13" type="ORF">LSH36_913g01069</name>
</gene>
<evidence type="ECO:0000313" key="14">
    <source>
        <dbReference type="Proteomes" id="UP001208570"/>
    </source>
</evidence>
<proteinExistence type="inferred from homology"/>
<keyword evidence="4 11" id="KW-0812">Transmembrane</keyword>
<reference evidence="13" key="1">
    <citation type="journal article" date="2023" name="Mol. Biol. Evol.">
        <title>Third-Generation Sequencing Reveals the Adaptive Role of the Epigenome in Three Deep-Sea Polychaetes.</title>
        <authorList>
            <person name="Perez M."/>
            <person name="Aroh O."/>
            <person name="Sun Y."/>
            <person name="Lan Y."/>
            <person name="Juniper S.K."/>
            <person name="Young C.R."/>
            <person name="Angers B."/>
            <person name="Qian P.Y."/>
        </authorList>
    </citation>
    <scope>NUCLEOTIDE SEQUENCE</scope>
    <source>
        <strain evidence="13">P08H-3</strain>
    </source>
</reference>
<dbReference type="AlphaFoldDB" id="A0AAD9MSR7"/>
<dbReference type="GO" id="GO:0005886">
    <property type="term" value="C:plasma membrane"/>
    <property type="evidence" value="ECO:0007669"/>
    <property type="project" value="TreeGrafter"/>
</dbReference>
<evidence type="ECO:0000256" key="3">
    <source>
        <dbReference type="ARBA" id="ARBA00022461"/>
    </source>
</evidence>
<dbReference type="Proteomes" id="UP001208570">
    <property type="component" value="Unassembled WGS sequence"/>
</dbReference>
<keyword evidence="14" id="KW-1185">Reference proteome</keyword>
<comment type="subcellular location">
    <subcellularLocation>
        <location evidence="1">Membrane</location>
        <topology evidence="1">Multi-pass membrane protein</topology>
    </subcellularLocation>
</comment>
<evidence type="ECO:0000256" key="6">
    <source>
        <dbReference type="ARBA" id="ARBA00023053"/>
    </source>
</evidence>
<dbReference type="PRINTS" id="PR01078">
    <property type="entry name" value="AMINACHANNEL"/>
</dbReference>
<keyword evidence="2 11" id="KW-0813">Transport</keyword>
<keyword evidence="7 11" id="KW-0406">Ion transport</keyword>
<feature type="transmembrane region" description="Helical" evidence="12">
    <location>
        <begin position="45"/>
        <end position="70"/>
    </location>
</feature>
<keyword evidence="8 12" id="KW-0472">Membrane</keyword>
<keyword evidence="6" id="KW-0915">Sodium</keyword>
<dbReference type="Gene3D" id="1.10.287.770">
    <property type="entry name" value="YojJ-like"/>
    <property type="match status" value="1"/>
</dbReference>
<evidence type="ECO:0000256" key="2">
    <source>
        <dbReference type="ARBA" id="ARBA00022448"/>
    </source>
</evidence>
<accession>A0AAD9MSR7</accession>
<dbReference type="EMBL" id="JAODUP010000913">
    <property type="protein sequence ID" value="KAK2142793.1"/>
    <property type="molecule type" value="Genomic_DNA"/>
</dbReference>
<dbReference type="Gene3D" id="2.60.470.10">
    <property type="entry name" value="Acid-sensing ion channels like domains"/>
    <property type="match status" value="1"/>
</dbReference>
<dbReference type="PANTHER" id="PTHR11690">
    <property type="entry name" value="AMILORIDE-SENSITIVE SODIUM CHANNEL-RELATED"/>
    <property type="match status" value="1"/>
</dbReference>
<dbReference type="GO" id="GO:0015280">
    <property type="term" value="F:ligand-gated sodium channel activity"/>
    <property type="evidence" value="ECO:0007669"/>
    <property type="project" value="TreeGrafter"/>
</dbReference>
<keyword evidence="3 11" id="KW-0894">Sodium channel</keyword>
<evidence type="ECO:0000256" key="4">
    <source>
        <dbReference type="ARBA" id="ARBA00022692"/>
    </source>
</evidence>
<evidence type="ECO:0000256" key="9">
    <source>
        <dbReference type="ARBA" id="ARBA00023201"/>
    </source>
</evidence>
<evidence type="ECO:0000256" key="5">
    <source>
        <dbReference type="ARBA" id="ARBA00022989"/>
    </source>
</evidence>
<evidence type="ECO:0000256" key="12">
    <source>
        <dbReference type="SAM" id="Phobius"/>
    </source>
</evidence>
<dbReference type="PANTHER" id="PTHR11690:SF300">
    <property type="entry name" value="PICKPOCKET PROTEIN 19"/>
    <property type="match status" value="1"/>
</dbReference>